<protein>
    <submittedName>
        <fullName evidence="4">Uncharacterized protein</fullName>
    </submittedName>
</protein>
<proteinExistence type="inferred from homology"/>
<keyword evidence="5" id="KW-1185">Reference proteome</keyword>
<evidence type="ECO:0000313" key="5">
    <source>
        <dbReference type="Proteomes" id="UP001341281"/>
    </source>
</evidence>
<evidence type="ECO:0000256" key="1">
    <source>
        <dbReference type="ARBA" id="ARBA00009861"/>
    </source>
</evidence>
<evidence type="ECO:0000256" key="3">
    <source>
        <dbReference type="ARBA" id="ARBA00023315"/>
    </source>
</evidence>
<dbReference type="InterPro" id="IPR050317">
    <property type="entry name" value="Plant_Fungal_Acyltransferase"/>
</dbReference>
<dbReference type="InterPro" id="IPR023213">
    <property type="entry name" value="CAT-like_dom_sf"/>
</dbReference>
<accession>A0AAQ3WG96</accession>
<sequence length="468" mass="49209">MPAAAMTVAAGLATGPGSRVTRFAKSTAASVTPVRPGKTHALSPLDNAMERHTVHVVLYCRAAAGLDREQLKESLSEVLSLYPAMTGRLTRGEGGEGAGGAAASSAEAEPARRGWVVKCNDAGVRMVDARAVATLDEWLATATGDEEMDLLYYEPMGAESYIWSPFYVQLTEFADKSYALGLSCTHIHNDATAAALFFQAWAAAHRRTTTLYPPFLHSPAFAVSPTSPPQPPPLLAEKASAASPASTDTAAAMSSATFHFPASAVRALLSSLEPGATPFAALAALFWLRIAGAADGDRELTLALDFRKRMHAPLPWGYYGSAVHLTRARTDLASGLPAVAAALDRHVAGAPEEELWRAVEWLDERQQQGAAAEPFQMYGPELTCLALDHVPMYGAEFEAGVPPARVSCRVGGAAGEGLVVVLPAAEGGEARDVVVTLPAEATARVCRDAEVLRHGAKVVFGPKAGKEA</sequence>
<organism evidence="4 5">
    <name type="scientific">Paspalum notatum var. saurae</name>
    <dbReference type="NCBI Taxonomy" id="547442"/>
    <lineage>
        <taxon>Eukaryota</taxon>
        <taxon>Viridiplantae</taxon>
        <taxon>Streptophyta</taxon>
        <taxon>Embryophyta</taxon>
        <taxon>Tracheophyta</taxon>
        <taxon>Spermatophyta</taxon>
        <taxon>Magnoliopsida</taxon>
        <taxon>Liliopsida</taxon>
        <taxon>Poales</taxon>
        <taxon>Poaceae</taxon>
        <taxon>PACMAD clade</taxon>
        <taxon>Panicoideae</taxon>
        <taxon>Andropogonodae</taxon>
        <taxon>Paspaleae</taxon>
        <taxon>Paspalinae</taxon>
        <taxon>Paspalum</taxon>
    </lineage>
</organism>
<dbReference type="Gene3D" id="3.30.559.10">
    <property type="entry name" value="Chloramphenicol acetyltransferase-like domain"/>
    <property type="match status" value="2"/>
</dbReference>
<dbReference type="GO" id="GO:0016747">
    <property type="term" value="F:acyltransferase activity, transferring groups other than amino-acyl groups"/>
    <property type="evidence" value="ECO:0007669"/>
    <property type="project" value="UniProtKB-ARBA"/>
</dbReference>
<keyword evidence="2" id="KW-0808">Transferase</keyword>
<comment type="similarity">
    <text evidence="1">Belongs to the plant acyltransferase family.</text>
</comment>
<keyword evidence="3" id="KW-0012">Acyltransferase</keyword>
<dbReference type="AlphaFoldDB" id="A0AAQ3WG96"/>
<dbReference type="SUPFAM" id="SSF52777">
    <property type="entry name" value="CoA-dependent acyltransferases"/>
    <property type="match status" value="1"/>
</dbReference>
<evidence type="ECO:0000256" key="2">
    <source>
        <dbReference type="ARBA" id="ARBA00022679"/>
    </source>
</evidence>
<evidence type="ECO:0000313" key="4">
    <source>
        <dbReference type="EMBL" id="WVZ60520.1"/>
    </source>
</evidence>
<dbReference type="Proteomes" id="UP001341281">
    <property type="component" value="Chromosome 02"/>
</dbReference>
<dbReference type="PANTHER" id="PTHR31642">
    <property type="entry name" value="TRICHOTHECENE 3-O-ACETYLTRANSFERASE"/>
    <property type="match status" value="1"/>
</dbReference>
<dbReference type="Pfam" id="PF02458">
    <property type="entry name" value="Transferase"/>
    <property type="match status" value="1"/>
</dbReference>
<reference evidence="4 5" key="1">
    <citation type="submission" date="2024-02" db="EMBL/GenBank/DDBJ databases">
        <title>High-quality chromosome-scale genome assembly of Pensacola bahiagrass (Paspalum notatum Flugge var. saurae).</title>
        <authorList>
            <person name="Vega J.M."/>
            <person name="Podio M."/>
            <person name="Orjuela J."/>
            <person name="Siena L.A."/>
            <person name="Pessino S.C."/>
            <person name="Combes M.C."/>
            <person name="Mariac C."/>
            <person name="Albertini E."/>
            <person name="Pupilli F."/>
            <person name="Ortiz J.P.A."/>
            <person name="Leblanc O."/>
        </authorList>
    </citation>
    <scope>NUCLEOTIDE SEQUENCE [LARGE SCALE GENOMIC DNA]</scope>
    <source>
        <strain evidence="4">R1</strain>
        <tissue evidence="4">Leaf</tissue>
    </source>
</reference>
<name>A0AAQ3WG96_PASNO</name>
<dbReference type="PANTHER" id="PTHR31642:SF316">
    <property type="entry name" value="PROTEIN ECERIFERUM 26-LIKE"/>
    <property type="match status" value="1"/>
</dbReference>
<gene>
    <name evidence="4" type="ORF">U9M48_010530</name>
</gene>
<dbReference type="EMBL" id="CP144746">
    <property type="protein sequence ID" value="WVZ60520.1"/>
    <property type="molecule type" value="Genomic_DNA"/>
</dbReference>